<evidence type="ECO:0000313" key="5">
    <source>
        <dbReference type="EMBL" id="KAK7137385.1"/>
    </source>
</evidence>
<dbReference type="AlphaFoldDB" id="A0AAN9GYY8"/>
<dbReference type="InterPro" id="IPR043597">
    <property type="entry name" value="TPH_dom"/>
</dbReference>
<feature type="domain" description="Trichohyalin-plectin-homology" evidence="4">
    <location>
        <begin position="131"/>
        <end position="441"/>
    </location>
</feature>
<dbReference type="EMBL" id="JAYKXH010000018">
    <property type="protein sequence ID" value="KAK7137385.1"/>
    <property type="molecule type" value="Genomic_DNA"/>
</dbReference>
<comment type="caution">
    <text evidence="5">The sequence shown here is derived from an EMBL/GenBank/DDBJ whole genome shotgun (WGS) entry which is preliminary data.</text>
</comment>
<keyword evidence="6" id="KW-1185">Reference proteome</keyword>
<dbReference type="Proteomes" id="UP001364617">
    <property type="component" value="Unassembled WGS sequence"/>
</dbReference>
<proteinExistence type="predicted"/>
<evidence type="ECO:0000259" key="4">
    <source>
        <dbReference type="Pfam" id="PF13868"/>
    </source>
</evidence>
<evidence type="ECO:0000256" key="1">
    <source>
        <dbReference type="ARBA" id="ARBA00023054"/>
    </source>
</evidence>
<gene>
    <name evidence="5" type="ORF">R3I93_017461</name>
</gene>
<keyword evidence="1 2" id="KW-0175">Coiled coil</keyword>
<feature type="region of interest" description="Disordered" evidence="3">
    <location>
        <begin position="205"/>
        <end position="312"/>
    </location>
</feature>
<name>A0AAN9GYY8_9TELE</name>
<feature type="compositionally biased region" description="Basic and acidic residues" evidence="3">
    <location>
        <begin position="210"/>
        <end position="287"/>
    </location>
</feature>
<feature type="compositionally biased region" description="Basic and acidic residues" evidence="3">
    <location>
        <begin position="302"/>
        <end position="312"/>
    </location>
</feature>
<protein>
    <recommendedName>
        <fullName evidence="4">Trichohyalin-plectin-homology domain-containing protein</fullName>
    </recommendedName>
</protein>
<evidence type="ECO:0000256" key="2">
    <source>
        <dbReference type="SAM" id="Coils"/>
    </source>
</evidence>
<accession>A0AAN9GYY8</accession>
<evidence type="ECO:0000313" key="6">
    <source>
        <dbReference type="Proteomes" id="UP001364617"/>
    </source>
</evidence>
<dbReference type="Pfam" id="PF13868">
    <property type="entry name" value="TPH"/>
    <property type="match status" value="1"/>
</dbReference>
<feature type="coiled-coil region" evidence="2">
    <location>
        <begin position="85"/>
        <end position="120"/>
    </location>
</feature>
<evidence type="ECO:0000256" key="3">
    <source>
        <dbReference type="SAM" id="MobiDB-lite"/>
    </source>
</evidence>
<dbReference type="PANTHER" id="PTHR28663:SF1">
    <property type="entry name" value="CILIA- AND FLAGELLA- ASSOCIATED PROTEIN 210"/>
    <property type="match status" value="1"/>
</dbReference>
<sequence>MSTERTGFVHYGRRTGSRKQVVGWEMEKPKEGLVLSRSEWQRIQDSVTGVNRHSRSVIAAAEQREALHMRSKEVVKDWPNTIAGERRKKLEAKSIREAMEEEEKKRLDMEEEKYQAQIRKQIIENTRTQQRNQTDSVKGLHSALRLAEVLKEREAQIELKRMRQNASRAVDREISARMACREEQAVQQERQKALQRKRDQLAISESLKLQVKEHDMKKEQERQERRREAEEMKRLRDLHLREQAIKERQNQEEKRRRMNAFRDHLTNRELTKAAEARRQEEEEEKRKQIASQSQKLTRMRREKQEETFRERQRQREALIHNLAVQKQEKISNEEDVIAKAVAEREARRAREKEEKHAAMLNSISAHRESRRQELERKAEEEKQEALEMLNAKKEADAIFMEKQKQKAQKAKEEGKALQCTYIQEMAEKRARDRRAKREQKECSALEFSFLV</sequence>
<dbReference type="GO" id="GO:0005879">
    <property type="term" value="C:axonemal microtubule"/>
    <property type="evidence" value="ECO:0007669"/>
    <property type="project" value="TreeGrafter"/>
</dbReference>
<organism evidence="5 6">
    <name type="scientific">Phoxinus phoxinus</name>
    <name type="common">Eurasian minnow</name>
    <dbReference type="NCBI Taxonomy" id="58324"/>
    <lineage>
        <taxon>Eukaryota</taxon>
        <taxon>Metazoa</taxon>
        <taxon>Chordata</taxon>
        <taxon>Craniata</taxon>
        <taxon>Vertebrata</taxon>
        <taxon>Euteleostomi</taxon>
        <taxon>Actinopterygii</taxon>
        <taxon>Neopterygii</taxon>
        <taxon>Teleostei</taxon>
        <taxon>Ostariophysi</taxon>
        <taxon>Cypriniformes</taxon>
        <taxon>Leuciscidae</taxon>
        <taxon>Phoxininae</taxon>
        <taxon>Phoxinus</taxon>
    </lineage>
</organism>
<dbReference type="PANTHER" id="PTHR28663">
    <property type="entry name" value="COILED-COIL DOMAIN-CONTAINING PROTEIN 173"/>
    <property type="match status" value="1"/>
</dbReference>
<feature type="region of interest" description="Disordered" evidence="3">
    <location>
        <begin position="365"/>
        <end position="384"/>
    </location>
</feature>
<reference evidence="5 6" key="1">
    <citation type="submission" date="2024-02" db="EMBL/GenBank/DDBJ databases">
        <title>Chromosome-level genome assembly of the Eurasian Minnow (Phoxinus phoxinus).</title>
        <authorList>
            <person name="Oriowo T.O."/>
            <person name="Martin S."/>
            <person name="Stange M."/>
            <person name="Chrysostomakis Y."/>
            <person name="Brown T."/>
            <person name="Winkler S."/>
            <person name="Kukowka S."/>
            <person name="Myers E.W."/>
            <person name="Bohne A."/>
        </authorList>
    </citation>
    <scope>NUCLEOTIDE SEQUENCE [LARGE SCALE GENOMIC DNA]</scope>
    <source>
        <strain evidence="5">ZFMK-TIS-60720</strain>
        <tissue evidence="5">Whole Organism</tissue>
    </source>
</reference>
<dbReference type="InterPro" id="IPR039986">
    <property type="entry name" value="CFAP210"/>
</dbReference>